<keyword evidence="2" id="KW-1185">Reference proteome</keyword>
<reference evidence="1 2" key="1">
    <citation type="submission" date="2024-02" db="EMBL/GenBank/DDBJ databases">
        <authorList>
            <person name="Chen Y."/>
            <person name="Shah S."/>
            <person name="Dougan E. K."/>
            <person name="Thang M."/>
            <person name="Chan C."/>
        </authorList>
    </citation>
    <scope>NUCLEOTIDE SEQUENCE [LARGE SCALE GENOMIC DNA]</scope>
</reference>
<protein>
    <submittedName>
        <fullName evidence="1">Uncharacterized protein</fullName>
    </submittedName>
</protein>
<evidence type="ECO:0000313" key="1">
    <source>
        <dbReference type="EMBL" id="CAK8986114.1"/>
    </source>
</evidence>
<evidence type="ECO:0000313" key="2">
    <source>
        <dbReference type="Proteomes" id="UP001642484"/>
    </source>
</evidence>
<feature type="non-terminal residue" evidence="1">
    <location>
        <position position="129"/>
    </location>
</feature>
<proteinExistence type="predicted"/>
<comment type="caution">
    <text evidence="1">The sequence shown here is derived from an EMBL/GenBank/DDBJ whole genome shotgun (WGS) entry which is preliminary data.</text>
</comment>
<gene>
    <name evidence="1" type="ORF">CCMP2556_LOCUS388</name>
</gene>
<accession>A0ABP0H7B6</accession>
<name>A0ABP0H7B6_9DINO</name>
<dbReference type="EMBL" id="CAXAMN010000059">
    <property type="protein sequence ID" value="CAK8986114.1"/>
    <property type="molecule type" value="Genomic_DNA"/>
</dbReference>
<dbReference type="Proteomes" id="UP001642484">
    <property type="component" value="Unassembled WGS sequence"/>
</dbReference>
<organism evidence="1 2">
    <name type="scientific">Durusdinium trenchii</name>
    <dbReference type="NCBI Taxonomy" id="1381693"/>
    <lineage>
        <taxon>Eukaryota</taxon>
        <taxon>Sar</taxon>
        <taxon>Alveolata</taxon>
        <taxon>Dinophyceae</taxon>
        <taxon>Suessiales</taxon>
        <taxon>Symbiodiniaceae</taxon>
        <taxon>Durusdinium</taxon>
    </lineage>
</organism>
<sequence>MNSPSPYSLQGMRALHQKNTRKSTCPNLLVQTSGPSPRVLNLSSYHHTTPACATCLPADYVKWEQLPAGVSTMTMDQPPASRHLAYSRYMGHALPWRGKAEDGMVLQGGSFGKMLRSNLCNSKENKLKS</sequence>